<gene>
    <name evidence="1" type="ORF">HMPREF9456_03259</name>
</gene>
<proteinExistence type="predicted"/>
<name>F8X4V0_9BACT</name>
<organism evidence="1 2">
    <name type="scientific">Dysgonomonas mossii DSM 22836</name>
    <dbReference type="NCBI Taxonomy" id="742767"/>
    <lineage>
        <taxon>Bacteria</taxon>
        <taxon>Pseudomonadati</taxon>
        <taxon>Bacteroidota</taxon>
        <taxon>Bacteroidia</taxon>
        <taxon>Bacteroidales</taxon>
        <taxon>Dysgonomonadaceae</taxon>
        <taxon>Dysgonomonas</taxon>
    </lineage>
</organism>
<sequence>MADLNNRDVETMSLQNSKISLILIEKSETGEKSRSKVEAVFINKSPAGLNYGTFL</sequence>
<dbReference type="RefSeq" id="WP_006844625.1">
    <property type="nucleotide sequence ID" value="NZ_AQWJ01000011.1"/>
</dbReference>
<keyword evidence="2" id="KW-1185">Reference proteome</keyword>
<dbReference type="EMBL" id="ADLW01000020">
    <property type="protein sequence ID" value="EGK04789.1"/>
    <property type="molecule type" value="Genomic_DNA"/>
</dbReference>
<dbReference type="AlphaFoldDB" id="F8X4V0"/>
<evidence type="ECO:0000313" key="1">
    <source>
        <dbReference type="EMBL" id="EGK04789.1"/>
    </source>
</evidence>
<dbReference type="GeneID" id="78084093"/>
<accession>F8X4V0</accession>
<dbReference type="Proteomes" id="UP000006420">
    <property type="component" value="Unassembled WGS sequence"/>
</dbReference>
<dbReference type="HOGENOM" id="CLU_3024852_0_0_10"/>
<reference evidence="1 2" key="1">
    <citation type="submission" date="2011-04" db="EMBL/GenBank/DDBJ databases">
        <title>The Genome Sequence of Dysgonomonas mossii DSM 22836.</title>
        <authorList>
            <consortium name="The Broad Institute Genome Sequencing Platform"/>
            <person name="Earl A."/>
            <person name="Ward D."/>
            <person name="Feldgarden M."/>
            <person name="Gevers D."/>
            <person name="Pudlo N."/>
            <person name="Martens E."/>
            <person name="Allen-Vercoe E."/>
            <person name="Young S.K."/>
            <person name="Zeng Q."/>
            <person name="Gargeya S."/>
            <person name="Fitzgerald M."/>
            <person name="Haas B."/>
            <person name="Abouelleil A."/>
            <person name="Alvarado L."/>
            <person name="Arachchi H.M."/>
            <person name="Berlin A."/>
            <person name="Brown A."/>
            <person name="Chapman S.B."/>
            <person name="Chen Z."/>
            <person name="Dunbar C."/>
            <person name="Freedman E."/>
            <person name="Gearin G."/>
            <person name="Gellesch M."/>
            <person name="Goldberg J."/>
            <person name="Griggs A."/>
            <person name="Gujja S."/>
            <person name="Heiman D."/>
            <person name="Howarth C."/>
            <person name="Larson L."/>
            <person name="Lui A."/>
            <person name="MacDonald P.J.P."/>
            <person name="Mehta T."/>
            <person name="Montmayeur A."/>
            <person name="Murphy C."/>
            <person name="Neiman D."/>
            <person name="Pearson M."/>
            <person name="Priest M."/>
            <person name="Roberts A."/>
            <person name="Saif S."/>
            <person name="Shea T."/>
            <person name="Shenoy N."/>
            <person name="Sisk P."/>
            <person name="Stolte C."/>
            <person name="Sykes S."/>
            <person name="Yandava C."/>
            <person name="Wortman J."/>
            <person name="Nusbaum C."/>
            <person name="Birren B."/>
        </authorList>
    </citation>
    <scope>NUCLEOTIDE SEQUENCE [LARGE SCALE GENOMIC DNA]</scope>
    <source>
        <strain evidence="1 2">DSM 22836</strain>
    </source>
</reference>
<dbReference type="STRING" id="742767.HMPREF9456_03259"/>
<comment type="caution">
    <text evidence="1">The sequence shown here is derived from an EMBL/GenBank/DDBJ whole genome shotgun (WGS) entry which is preliminary data.</text>
</comment>
<evidence type="ECO:0000313" key="2">
    <source>
        <dbReference type="Proteomes" id="UP000006420"/>
    </source>
</evidence>
<protein>
    <submittedName>
        <fullName evidence="1">Uncharacterized protein</fullName>
    </submittedName>
</protein>